<protein>
    <submittedName>
        <fullName evidence="2">Reverse transcriptase zinc-binding domain</fullName>
    </submittedName>
</protein>
<comment type="caution">
    <text evidence="2">The sequence shown here is derived from an EMBL/GenBank/DDBJ whole genome shotgun (WGS) entry which is preliminary data.</text>
</comment>
<keyword evidence="3" id="KW-1185">Reference proteome</keyword>
<reference evidence="2 3" key="1">
    <citation type="submission" date="2020-06" db="EMBL/GenBank/DDBJ databases">
        <title>Transcriptomic and genomic resources for Thalictrum thalictroides and T. hernandezii: Facilitating candidate gene discovery in an emerging model plant lineage.</title>
        <authorList>
            <person name="Arias T."/>
            <person name="Riano-Pachon D.M."/>
            <person name="Di Stilio V.S."/>
        </authorList>
    </citation>
    <scope>NUCLEOTIDE SEQUENCE [LARGE SCALE GENOMIC DNA]</scope>
    <source>
        <strain evidence="3">cv. WT478/WT964</strain>
        <tissue evidence="2">Leaves</tissue>
    </source>
</reference>
<dbReference type="AlphaFoldDB" id="A0A7J6VYK6"/>
<evidence type="ECO:0000313" key="2">
    <source>
        <dbReference type="EMBL" id="KAF5190214.1"/>
    </source>
</evidence>
<sequence length="195" mass="23160">MERSPDDVAIPFPSRLVWGVKVPSKCKMLFWCTLLNRILTKDNLMHRGFQVDLASSRLMDESISHVFLHCPLALQLWHELLHPRMHCFSLILTADSVEELLIAWPKGRGLHLGKRLWSLLPYSVIWILWRVRNERIFRARMVSMERMVVEVKATLWFWVGYWPGRRFYCFQDLLLRWFELLNGLLVRNVMNVGIA</sequence>
<organism evidence="2 3">
    <name type="scientific">Thalictrum thalictroides</name>
    <name type="common">Rue-anemone</name>
    <name type="synonym">Anemone thalictroides</name>
    <dbReference type="NCBI Taxonomy" id="46969"/>
    <lineage>
        <taxon>Eukaryota</taxon>
        <taxon>Viridiplantae</taxon>
        <taxon>Streptophyta</taxon>
        <taxon>Embryophyta</taxon>
        <taxon>Tracheophyta</taxon>
        <taxon>Spermatophyta</taxon>
        <taxon>Magnoliopsida</taxon>
        <taxon>Ranunculales</taxon>
        <taxon>Ranunculaceae</taxon>
        <taxon>Thalictroideae</taxon>
        <taxon>Thalictrum</taxon>
    </lineage>
</organism>
<evidence type="ECO:0000259" key="1">
    <source>
        <dbReference type="Pfam" id="PF13966"/>
    </source>
</evidence>
<gene>
    <name evidence="2" type="ORF">FRX31_020199</name>
</gene>
<dbReference type="Pfam" id="PF13966">
    <property type="entry name" value="zf-RVT"/>
    <property type="match status" value="1"/>
</dbReference>
<feature type="domain" description="Reverse transcriptase zinc-binding" evidence="1">
    <location>
        <begin position="14"/>
        <end position="77"/>
    </location>
</feature>
<name>A0A7J6VYK6_THATH</name>
<keyword evidence="2" id="KW-0548">Nucleotidyltransferase</keyword>
<evidence type="ECO:0000313" key="3">
    <source>
        <dbReference type="Proteomes" id="UP000554482"/>
    </source>
</evidence>
<accession>A0A7J6VYK6</accession>
<keyword evidence="2" id="KW-0808">Transferase</keyword>
<dbReference type="GO" id="GO:0003964">
    <property type="term" value="F:RNA-directed DNA polymerase activity"/>
    <property type="evidence" value="ECO:0007669"/>
    <property type="project" value="UniProtKB-KW"/>
</dbReference>
<dbReference type="OrthoDB" id="1751657at2759"/>
<proteinExistence type="predicted"/>
<dbReference type="Proteomes" id="UP000554482">
    <property type="component" value="Unassembled WGS sequence"/>
</dbReference>
<dbReference type="EMBL" id="JABWDY010024465">
    <property type="protein sequence ID" value="KAF5190214.1"/>
    <property type="molecule type" value="Genomic_DNA"/>
</dbReference>
<keyword evidence="2" id="KW-0695">RNA-directed DNA polymerase</keyword>
<dbReference type="InterPro" id="IPR026960">
    <property type="entry name" value="RVT-Znf"/>
</dbReference>